<proteinExistence type="predicted"/>
<name>A0ABU8WLS8_9BURK</name>
<evidence type="ECO:0000313" key="2">
    <source>
        <dbReference type="EMBL" id="MEJ8848501.1"/>
    </source>
</evidence>
<dbReference type="RefSeq" id="WP_340343638.1">
    <property type="nucleotide sequence ID" value="NZ_JBBKZT010000008.1"/>
</dbReference>
<keyword evidence="1" id="KW-0812">Transmembrane</keyword>
<organism evidence="2 3">
    <name type="scientific">Variovorax rhizosphaerae</name>
    <dbReference type="NCBI Taxonomy" id="1836200"/>
    <lineage>
        <taxon>Bacteria</taxon>
        <taxon>Pseudomonadati</taxon>
        <taxon>Pseudomonadota</taxon>
        <taxon>Betaproteobacteria</taxon>
        <taxon>Burkholderiales</taxon>
        <taxon>Comamonadaceae</taxon>
        <taxon>Variovorax</taxon>
    </lineage>
</organism>
<evidence type="ECO:0000256" key="1">
    <source>
        <dbReference type="SAM" id="Phobius"/>
    </source>
</evidence>
<evidence type="ECO:0008006" key="4">
    <source>
        <dbReference type="Google" id="ProtNLM"/>
    </source>
</evidence>
<keyword evidence="3" id="KW-1185">Reference proteome</keyword>
<protein>
    <recommendedName>
        <fullName evidence="4">Zinc ribbon domain-containing protein</fullName>
    </recommendedName>
</protein>
<dbReference type="EMBL" id="JBBKZT010000008">
    <property type="protein sequence ID" value="MEJ8848501.1"/>
    <property type="molecule type" value="Genomic_DNA"/>
</dbReference>
<evidence type="ECO:0000313" key="3">
    <source>
        <dbReference type="Proteomes" id="UP001385892"/>
    </source>
</evidence>
<reference evidence="2 3" key="1">
    <citation type="submission" date="2024-03" db="EMBL/GenBank/DDBJ databases">
        <title>Novel species of the genus Variovorax.</title>
        <authorList>
            <person name="Liu Q."/>
            <person name="Xin Y.-H."/>
        </authorList>
    </citation>
    <scope>NUCLEOTIDE SEQUENCE [LARGE SCALE GENOMIC DNA]</scope>
    <source>
        <strain evidence="2 3">KACC 18900</strain>
    </source>
</reference>
<sequence length="174" mass="18281">MTKFCEACHSPNKDSAKHCIGCKGRFSGYRFSANTVASEFADSREASAAMYLPPWKPEPSNGILKGKGLLVLFVLLVVGAFAYWYALRPEGGSLPLKNLTSNLGQKTATPSEPGRPVVIIEHRSTSKQLIESAAPVDAAPAAAPVPASAAAAVAAPKERPCTDATVALGLCQKR</sequence>
<feature type="transmembrane region" description="Helical" evidence="1">
    <location>
        <begin position="68"/>
        <end position="87"/>
    </location>
</feature>
<dbReference type="Proteomes" id="UP001385892">
    <property type="component" value="Unassembled WGS sequence"/>
</dbReference>
<gene>
    <name evidence="2" type="ORF">WKW82_17715</name>
</gene>
<keyword evidence="1" id="KW-0472">Membrane</keyword>
<accession>A0ABU8WLS8</accession>
<keyword evidence="1" id="KW-1133">Transmembrane helix</keyword>
<comment type="caution">
    <text evidence="2">The sequence shown here is derived from an EMBL/GenBank/DDBJ whole genome shotgun (WGS) entry which is preliminary data.</text>
</comment>